<reference evidence="2" key="1">
    <citation type="submission" date="2019-08" db="EMBL/GenBank/DDBJ databases">
        <authorList>
            <person name="Kucharzyk K."/>
            <person name="Murdoch R.W."/>
            <person name="Higgins S."/>
            <person name="Loffler F."/>
        </authorList>
    </citation>
    <scope>NUCLEOTIDE SEQUENCE</scope>
</reference>
<accession>A0A644YB92</accession>
<dbReference type="EMBL" id="VSSQ01004121">
    <property type="protein sequence ID" value="MPM23823.1"/>
    <property type="molecule type" value="Genomic_DNA"/>
</dbReference>
<feature type="region of interest" description="Disordered" evidence="1">
    <location>
        <begin position="69"/>
        <end position="142"/>
    </location>
</feature>
<protein>
    <submittedName>
        <fullName evidence="2">Uncharacterized protein</fullName>
    </submittedName>
</protein>
<proteinExistence type="predicted"/>
<sequence>MSKDDIAARMRALATDDKRRSETARLRESFDEVEAALKAGAPQAEVLAELHAAGFTMTMASFKSALQRIRKERAGDRPARRSVAPAPAPLRHDEKPPASPPAENAREGDKPKARITNPADVRKARKREIDLESLEDGSDDQE</sequence>
<name>A0A644YB92_9ZZZZ</name>
<dbReference type="AlphaFoldDB" id="A0A644YB92"/>
<comment type="caution">
    <text evidence="2">The sequence shown here is derived from an EMBL/GenBank/DDBJ whole genome shotgun (WGS) entry which is preliminary data.</text>
</comment>
<evidence type="ECO:0000256" key="1">
    <source>
        <dbReference type="SAM" id="MobiDB-lite"/>
    </source>
</evidence>
<feature type="region of interest" description="Disordered" evidence="1">
    <location>
        <begin position="1"/>
        <end position="25"/>
    </location>
</feature>
<feature type="compositionally biased region" description="Acidic residues" evidence="1">
    <location>
        <begin position="131"/>
        <end position="142"/>
    </location>
</feature>
<gene>
    <name evidence="2" type="ORF">SDC9_70297</name>
</gene>
<organism evidence="2">
    <name type="scientific">bioreactor metagenome</name>
    <dbReference type="NCBI Taxonomy" id="1076179"/>
    <lineage>
        <taxon>unclassified sequences</taxon>
        <taxon>metagenomes</taxon>
        <taxon>ecological metagenomes</taxon>
    </lineage>
</organism>
<evidence type="ECO:0000313" key="2">
    <source>
        <dbReference type="EMBL" id="MPM23823.1"/>
    </source>
</evidence>